<evidence type="ECO:0000313" key="1">
    <source>
        <dbReference type="EnsemblPlants" id="AVESA.00010b.r2.4AG0630540.1.CDS.1"/>
    </source>
</evidence>
<organism evidence="1 2">
    <name type="scientific">Avena sativa</name>
    <name type="common">Oat</name>
    <dbReference type="NCBI Taxonomy" id="4498"/>
    <lineage>
        <taxon>Eukaryota</taxon>
        <taxon>Viridiplantae</taxon>
        <taxon>Streptophyta</taxon>
        <taxon>Embryophyta</taxon>
        <taxon>Tracheophyta</taxon>
        <taxon>Spermatophyta</taxon>
        <taxon>Magnoliopsida</taxon>
        <taxon>Liliopsida</taxon>
        <taxon>Poales</taxon>
        <taxon>Poaceae</taxon>
        <taxon>BOP clade</taxon>
        <taxon>Pooideae</taxon>
        <taxon>Poodae</taxon>
        <taxon>Poeae</taxon>
        <taxon>Poeae Chloroplast Group 1 (Aveneae type)</taxon>
        <taxon>Aveninae</taxon>
        <taxon>Avena</taxon>
    </lineage>
</organism>
<evidence type="ECO:0000313" key="2">
    <source>
        <dbReference type="Proteomes" id="UP001732700"/>
    </source>
</evidence>
<dbReference type="Proteomes" id="UP001732700">
    <property type="component" value="Chromosome 4A"/>
</dbReference>
<protein>
    <submittedName>
        <fullName evidence="1">Uncharacterized protein</fullName>
    </submittedName>
</protein>
<reference evidence="1" key="1">
    <citation type="submission" date="2021-05" db="EMBL/GenBank/DDBJ databases">
        <authorList>
            <person name="Scholz U."/>
            <person name="Mascher M."/>
            <person name="Fiebig A."/>
        </authorList>
    </citation>
    <scope>NUCLEOTIDE SEQUENCE [LARGE SCALE GENOMIC DNA]</scope>
</reference>
<proteinExistence type="predicted"/>
<keyword evidence="2" id="KW-1185">Reference proteome</keyword>
<dbReference type="EnsemblPlants" id="AVESA.00010b.r2.4AG0630540.1">
    <property type="protein sequence ID" value="AVESA.00010b.r2.4AG0630540.1.CDS.1"/>
    <property type="gene ID" value="AVESA.00010b.r2.4AG0630540"/>
</dbReference>
<reference evidence="1" key="2">
    <citation type="submission" date="2025-09" db="UniProtKB">
        <authorList>
            <consortium name="EnsemblPlants"/>
        </authorList>
    </citation>
    <scope>IDENTIFICATION</scope>
</reference>
<name>A0ACD5WG73_AVESA</name>
<accession>A0ACD5WG73</accession>
<sequence length="545" mass="62979">MLILDSENEEVAWYANTMNIHGVNGVHVLTRLDRKRSGQLFMWKVLRKSPEGIRRVSYQEEDRRYSESVHRITGGYPMAIVLLAGLLRFKEKHAQWEAVLQQLESVYPPPQDKHSTYHSTRHETNHMCNIRAIEIIFWASFEDLPNDVKSCFLYFAAYPNDTCQYADEIVRMWIGEGFIKPRNRKTMAEVGHDYLRELVLRCLVEVEEMKDGGGIQLVRVHKSLMGFLQSEVCESGFMEIINDSDIHDVLVPPSVRRLSVQSDYSRRYTSTFTNKKLPKLRSFICRIVDRDDQPRSHDLEFLGGSKFIRIISVEGLRLQRLPERIGDMINLRYLRIDSMLLQQLPSSISKLLNLQTLDIRNTKVQQIDNDFWKIKTLRHVLATDLVLPTTMPVGVEEYEGGARGCELQTLHGVRLDNSREGIAENCPLDKMANLQSIEMHSFRHAAHCGPAFQEALKKMHLLAHLNLEGDEIPLCFFTDPSLRSLRTMVLHGQVDWNSIVPVNIMMVGHLLRKVRPNLIQIKMKDINQVPEIIKEQLGMMLIKDD</sequence>